<protein>
    <submittedName>
        <fullName evidence="2">Uncharacterized protein</fullName>
    </submittedName>
</protein>
<feature type="region of interest" description="Disordered" evidence="1">
    <location>
        <begin position="220"/>
        <end position="248"/>
    </location>
</feature>
<dbReference type="Proteomes" id="UP001172673">
    <property type="component" value="Unassembled WGS sequence"/>
</dbReference>
<feature type="region of interest" description="Disordered" evidence="1">
    <location>
        <begin position="276"/>
        <end position="302"/>
    </location>
</feature>
<organism evidence="2 3">
    <name type="scientific">Cladophialophora chaetospira</name>
    <dbReference type="NCBI Taxonomy" id="386627"/>
    <lineage>
        <taxon>Eukaryota</taxon>
        <taxon>Fungi</taxon>
        <taxon>Dikarya</taxon>
        <taxon>Ascomycota</taxon>
        <taxon>Pezizomycotina</taxon>
        <taxon>Eurotiomycetes</taxon>
        <taxon>Chaetothyriomycetidae</taxon>
        <taxon>Chaetothyriales</taxon>
        <taxon>Herpotrichiellaceae</taxon>
        <taxon>Cladophialophora</taxon>
    </lineage>
</organism>
<comment type="caution">
    <text evidence="2">The sequence shown here is derived from an EMBL/GenBank/DDBJ whole genome shotgun (WGS) entry which is preliminary data.</text>
</comment>
<accession>A0AA38XPK2</accession>
<gene>
    <name evidence="2" type="ORF">H2200_001036</name>
</gene>
<feature type="compositionally biased region" description="Polar residues" evidence="1">
    <location>
        <begin position="276"/>
        <end position="296"/>
    </location>
</feature>
<name>A0AA38XPK2_9EURO</name>
<evidence type="ECO:0000256" key="1">
    <source>
        <dbReference type="SAM" id="MobiDB-lite"/>
    </source>
</evidence>
<proteinExistence type="predicted"/>
<feature type="compositionally biased region" description="Low complexity" evidence="1">
    <location>
        <begin position="370"/>
        <end position="391"/>
    </location>
</feature>
<keyword evidence="3" id="KW-1185">Reference proteome</keyword>
<evidence type="ECO:0000313" key="3">
    <source>
        <dbReference type="Proteomes" id="UP001172673"/>
    </source>
</evidence>
<feature type="region of interest" description="Disordered" evidence="1">
    <location>
        <begin position="370"/>
        <end position="395"/>
    </location>
</feature>
<dbReference type="AlphaFoldDB" id="A0AA38XPK2"/>
<reference evidence="2" key="1">
    <citation type="submission" date="2022-10" db="EMBL/GenBank/DDBJ databases">
        <title>Culturing micro-colonial fungi from biological soil crusts in the Mojave desert and describing Neophaeococcomyces mojavensis, and introducing the new genera and species Taxawa tesnikishii.</title>
        <authorList>
            <person name="Kurbessoian T."/>
            <person name="Stajich J.E."/>
        </authorList>
    </citation>
    <scope>NUCLEOTIDE SEQUENCE</scope>
    <source>
        <strain evidence="2">TK_41</strain>
    </source>
</reference>
<evidence type="ECO:0000313" key="2">
    <source>
        <dbReference type="EMBL" id="KAJ9617315.1"/>
    </source>
</evidence>
<dbReference type="EMBL" id="JAPDRK010000001">
    <property type="protein sequence ID" value="KAJ9617315.1"/>
    <property type="molecule type" value="Genomic_DNA"/>
</dbReference>
<sequence>MASALASPRQFEFPYEDRLAPSLLLFDIYAAIDHELLSAAQRSPSPVPKGFPNTTSTEDLNTDMIDVSEVSDQSDGPEEIAMHIVLAETLQYVQLLTFGSIISPGALQYSLDELVVNLKRYLASKDEGVPSVRASTETELDSLTMPIKTVLGQLDAGNRPLDPLAVLYKSSSATASYSPSKVSYPRSVAQQPPKVSNTPHLFIRVTPSAISAVWNARSADSLPGVTRGPTESIVSNDGFSRAGTQSSSGSSLASYASCHEYPSHASERSFSNCSIAPSESATNIPSRPCSSASNSYKVGVSHRRPVHRRDGYTFRSASDCSNAPNAECYAVRPRSATGWTEIRRTIAFKNEEAARLQMFFDADDEEMTETTSYYTSAPDYSSSEEAASSPPNRSVVGEPRLALGMGSIESVLGPDATEAERVEYALDMIDRRIDLWFAQNKVSKR</sequence>